<feature type="domain" description="HTH gntR-type" evidence="7">
    <location>
        <begin position="5"/>
        <end position="73"/>
    </location>
</feature>
<dbReference type="InterPro" id="IPR015421">
    <property type="entry name" value="PyrdxlP-dep_Trfase_major"/>
</dbReference>
<dbReference type="EMBL" id="JAQFWP010000018">
    <property type="protein sequence ID" value="MDA2805205.1"/>
    <property type="molecule type" value="Genomic_DNA"/>
</dbReference>
<dbReference type="InterPro" id="IPR004839">
    <property type="entry name" value="Aminotransferase_I/II_large"/>
</dbReference>
<dbReference type="Pfam" id="PF00155">
    <property type="entry name" value="Aminotran_1_2"/>
    <property type="match status" value="1"/>
</dbReference>
<comment type="similarity">
    <text evidence="1">In the C-terminal section; belongs to the class-I pyridoxal-phosphate-dependent aminotransferase family.</text>
</comment>
<reference evidence="8" key="1">
    <citation type="submission" date="2023-01" db="EMBL/GenBank/DDBJ databases">
        <title>Draft genome sequence of Nocardiopsis sp. LSu2-4 isolated from halophytes.</title>
        <authorList>
            <person name="Duangmal K."/>
            <person name="Chantavorakit T."/>
        </authorList>
    </citation>
    <scope>NUCLEOTIDE SEQUENCE</scope>
    <source>
        <strain evidence="8">LSu2-4</strain>
    </source>
</reference>
<proteinExistence type="inferred from homology"/>
<gene>
    <name evidence="8" type="ORF">O4U47_11855</name>
</gene>
<protein>
    <submittedName>
        <fullName evidence="8">Aminotransferase class I/II-fold pyridoxal phosphate-dependent enzyme</fullName>
    </submittedName>
</protein>
<evidence type="ECO:0000256" key="1">
    <source>
        <dbReference type="ARBA" id="ARBA00005384"/>
    </source>
</evidence>
<feature type="region of interest" description="Disordered" evidence="6">
    <location>
        <begin position="62"/>
        <end position="90"/>
    </location>
</feature>
<dbReference type="CDD" id="cd07377">
    <property type="entry name" value="WHTH_GntR"/>
    <property type="match status" value="1"/>
</dbReference>
<dbReference type="PANTHER" id="PTHR46577:SF1">
    <property type="entry name" value="HTH-TYPE TRANSCRIPTIONAL REGULATORY PROTEIN GABR"/>
    <property type="match status" value="1"/>
</dbReference>
<comment type="caution">
    <text evidence="8">The sequence shown here is derived from an EMBL/GenBank/DDBJ whole genome shotgun (WGS) entry which is preliminary data.</text>
</comment>
<dbReference type="SUPFAM" id="SSF53383">
    <property type="entry name" value="PLP-dependent transferases"/>
    <property type="match status" value="1"/>
</dbReference>
<organism evidence="8 9">
    <name type="scientific">Nocardiopsis suaedae</name>
    <dbReference type="NCBI Taxonomy" id="3018444"/>
    <lineage>
        <taxon>Bacteria</taxon>
        <taxon>Bacillati</taxon>
        <taxon>Actinomycetota</taxon>
        <taxon>Actinomycetes</taxon>
        <taxon>Streptosporangiales</taxon>
        <taxon>Nocardiopsidaceae</taxon>
        <taxon>Nocardiopsis</taxon>
    </lineage>
</organism>
<keyword evidence="9" id="KW-1185">Reference proteome</keyword>
<dbReference type="CDD" id="cd00609">
    <property type="entry name" value="AAT_like"/>
    <property type="match status" value="1"/>
</dbReference>
<keyword evidence="8" id="KW-0808">Transferase</keyword>
<dbReference type="RefSeq" id="WP_270677859.1">
    <property type="nucleotide sequence ID" value="NZ_JAQFWP010000018.1"/>
</dbReference>
<accession>A0ABT4TLD5</accession>
<dbReference type="InterPro" id="IPR036390">
    <property type="entry name" value="WH_DNA-bd_sf"/>
</dbReference>
<dbReference type="Gene3D" id="1.10.10.10">
    <property type="entry name" value="Winged helix-like DNA-binding domain superfamily/Winged helix DNA-binding domain"/>
    <property type="match status" value="1"/>
</dbReference>
<dbReference type="Pfam" id="PF00392">
    <property type="entry name" value="GntR"/>
    <property type="match status" value="1"/>
</dbReference>
<evidence type="ECO:0000256" key="3">
    <source>
        <dbReference type="ARBA" id="ARBA00023015"/>
    </source>
</evidence>
<dbReference type="InterPro" id="IPR036388">
    <property type="entry name" value="WH-like_DNA-bd_sf"/>
</dbReference>
<dbReference type="PROSITE" id="PS50949">
    <property type="entry name" value="HTH_GNTR"/>
    <property type="match status" value="1"/>
</dbReference>
<keyword evidence="5" id="KW-0804">Transcription</keyword>
<sequence length="438" mass="45051">MVITGRGSHEIADSVEREIVGGGLQAGALLPPIRDLAGELGVNPNTVAAAYRLLRDRGLVETGGRRGTRVRQRPAAAPRETGPGAVPPGTVDAATGNPDPRLLPDLGGALAAVARRRSGRTPPLYGDAPVLPAMAEAAGEVFGADGVPAGSLALTSGALDGVDRVLRSALRPGDTVALEDPGWPSEHDLLAAIGLKSVPMAVDDEGPLPGELSAALRAGARAVVLTNRAQNPTGAALSADRARALRGVLSEHPAVLTVEDDHGFGWVELPFHGVFGATDRWALVRSVAKGYGPDLRLAMLAGDMVTVDRVRALIQTGPGWVSHALQEAFVEMWRTGAVSAEEVGRSYTERRTALIDHLAGHGLEARGRSGVNVWVPVPDEGAAVAGLLARGWAVSPGSRFRNGARPALRVTVSALGEGDMPALAAAIAAATRHGGPAV</sequence>
<dbReference type="GO" id="GO:0008483">
    <property type="term" value="F:transaminase activity"/>
    <property type="evidence" value="ECO:0007669"/>
    <property type="project" value="UniProtKB-KW"/>
</dbReference>
<evidence type="ECO:0000313" key="9">
    <source>
        <dbReference type="Proteomes" id="UP001165685"/>
    </source>
</evidence>
<dbReference type="SMART" id="SM00345">
    <property type="entry name" value="HTH_GNTR"/>
    <property type="match status" value="1"/>
</dbReference>
<evidence type="ECO:0000256" key="4">
    <source>
        <dbReference type="ARBA" id="ARBA00023125"/>
    </source>
</evidence>
<keyword evidence="3" id="KW-0805">Transcription regulation</keyword>
<evidence type="ECO:0000313" key="8">
    <source>
        <dbReference type="EMBL" id="MDA2805205.1"/>
    </source>
</evidence>
<evidence type="ECO:0000256" key="5">
    <source>
        <dbReference type="ARBA" id="ARBA00023163"/>
    </source>
</evidence>
<keyword evidence="4" id="KW-0238">DNA-binding</keyword>
<dbReference type="Proteomes" id="UP001165685">
    <property type="component" value="Unassembled WGS sequence"/>
</dbReference>
<evidence type="ECO:0000256" key="6">
    <source>
        <dbReference type="SAM" id="MobiDB-lite"/>
    </source>
</evidence>
<dbReference type="InterPro" id="IPR015424">
    <property type="entry name" value="PyrdxlP-dep_Trfase"/>
</dbReference>
<dbReference type="Gene3D" id="3.40.640.10">
    <property type="entry name" value="Type I PLP-dependent aspartate aminotransferase-like (Major domain)"/>
    <property type="match status" value="1"/>
</dbReference>
<keyword evidence="8" id="KW-0032">Aminotransferase</keyword>
<dbReference type="SUPFAM" id="SSF46785">
    <property type="entry name" value="Winged helix' DNA-binding domain"/>
    <property type="match status" value="1"/>
</dbReference>
<keyword evidence="2" id="KW-0663">Pyridoxal phosphate</keyword>
<dbReference type="InterPro" id="IPR000524">
    <property type="entry name" value="Tscrpt_reg_HTH_GntR"/>
</dbReference>
<dbReference type="InterPro" id="IPR051446">
    <property type="entry name" value="HTH_trans_reg/aminotransferase"/>
</dbReference>
<dbReference type="PANTHER" id="PTHR46577">
    <property type="entry name" value="HTH-TYPE TRANSCRIPTIONAL REGULATORY PROTEIN GABR"/>
    <property type="match status" value="1"/>
</dbReference>
<name>A0ABT4TLD5_9ACTN</name>
<evidence type="ECO:0000259" key="7">
    <source>
        <dbReference type="PROSITE" id="PS50949"/>
    </source>
</evidence>
<evidence type="ECO:0000256" key="2">
    <source>
        <dbReference type="ARBA" id="ARBA00022898"/>
    </source>
</evidence>